<evidence type="ECO:0000313" key="2">
    <source>
        <dbReference type="Proteomes" id="UP001431784"/>
    </source>
</evidence>
<dbReference type="SUPFAM" id="SSF89796">
    <property type="entry name" value="CoA-transferase family III (CaiB/BaiF)"/>
    <property type="match status" value="1"/>
</dbReference>
<reference evidence="1" key="1">
    <citation type="submission" date="2023-02" db="EMBL/GenBank/DDBJ databases">
        <title>Description of Roseinatronobacter alkalisoli sp. nov., an alkaliphilic bacerium isolated from soda soil.</title>
        <authorList>
            <person name="Wei W."/>
        </authorList>
    </citation>
    <scope>NUCLEOTIDE SEQUENCE</scope>
    <source>
        <strain evidence="1">HJB301</strain>
    </source>
</reference>
<dbReference type="Gene3D" id="3.40.50.10540">
    <property type="entry name" value="Crotonobetainyl-coa:carnitine coa-transferase, domain 1"/>
    <property type="match status" value="1"/>
</dbReference>
<dbReference type="InterPro" id="IPR023606">
    <property type="entry name" value="CoA-Trfase_III_dom_1_sf"/>
</dbReference>
<comment type="caution">
    <text evidence="1">The sequence shown here is derived from an EMBL/GenBank/DDBJ whole genome shotgun (WGS) entry which is preliminary data.</text>
</comment>
<protein>
    <submittedName>
        <fullName evidence="1">CoA transferase</fullName>
    </submittedName>
</protein>
<organism evidence="1 2">
    <name type="scientific">Roseinatronobacter alkalisoli</name>
    <dbReference type="NCBI Taxonomy" id="3028235"/>
    <lineage>
        <taxon>Bacteria</taxon>
        <taxon>Pseudomonadati</taxon>
        <taxon>Pseudomonadota</taxon>
        <taxon>Alphaproteobacteria</taxon>
        <taxon>Rhodobacterales</taxon>
        <taxon>Paracoccaceae</taxon>
        <taxon>Roseinatronobacter</taxon>
    </lineage>
</organism>
<dbReference type="InterPro" id="IPR050509">
    <property type="entry name" value="CoA-transferase_III"/>
</dbReference>
<dbReference type="PANTHER" id="PTHR48228:SF5">
    <property type="entry name" value="ALPHA-METHYLACYL-COA RACEMASE"/>
    <property type="match status" value="1"/>
</dbReference>
<dbReference type="GO" id="GO:0016740">
    <property type="term" value="F:transferase activity"/>
    <property type="evidence" value="ECO:0007669"/>
    <property type="project" value="UniProtKB-KW"/>
</dbReference>
<dbReference type="EMBL" id="JAQZSM010000018">
    <property type="protein sequence ID" value="MDD7972710.1"/>
    <property type="molecule type" value="Genomic_DNA"/>
</dbReference>
<proteinExistence type="predicted"/>
<evidence type="ECO:0000313" key="1">
    <source>
        <dbReference type="EMBL" id="MDD7972710.1"/>
    </source>
</evidence>
<gene>
    <name evidence="1" type="ORF">PUT78_16550</name>
</gene>
<accession>A0ABT5TDD7</accession>
<dbReference type="InterPro" id="IPR003673">
    <property type="entry name" value="CoA-Trfase_fam_III"/>
</dbReference>
<sequence>MSQLQGIRVLELSDGLVDLGGRMLAELGATVISLSRSAPQTDARELAWGHGKHRFTWPEDISALSRILEEADLLLEDRRRGPIIPDAMLTGLDQLIHVVARPYSAAGPRSGHVATDLTLMAQSGLMHITGDPDRPPLRFPGEQAYALTGIQVATAGLMALHARRRTGCGQCVEVSALQATTLANYREAIMYEWTGRIGNRTGNRLVRGKSGVRQVWPCADGHVTWSMIDNPNMMRAVINVLEQHDAAGELAEVDWGAILVADMPQDVIGRWEAILEAFFAHHTKGQLGQWSLELGWGLSVIHDLDEVRDSAHLRERGLFVPIRSGDDEIPLPGPLFHHGAGHDVPVRTLMPKQALDDFRGWETYA</sequence>
<dbReference type="Proteomes" id="UP001431784">
    <property type="component" value="Unassembled WGS sequence"/>
</dbReference>
<name>A0ABT5TDD7_9RHOB</name>
<dbReference type="InterPro" id="IPR044855">
    <property type="entry name" value="CoA-Trfase_III_dom3_sf"/>
</dbReference>
<dbReference type="Pfam" id="PF02515">
    <property type="entry name" value="CoA_transf_3"/>
    <property type="match status" value="1"/>
</dbReference>
<keyword evidence="1" id="KW-0808">Transferase</keyword>
<dbReference type="Gene3D" id="3.30.1540.10">
    <property type="entry name" value="formyl-coa transferase, domain 3"/>
    <property type="match status" value="1"/>
</dbReference>
<dbReference type="RefSeq" id="WP_274353387.1">
    <property type="nucleotide sequence ID" value="NZ_JAQZSM010000018.1"/>
</dbReference>
<dbReference type="PANTHER" id="PTHR48228">
    <property type="entry name" value="SUCCINYL-COA--D-CITRAMALATE COA-TRANSFERASE"/>
    <property type="match status" value="1"/>
</dbReference>
<keyword evidence="2" id="KW-1185">Reference proteome</keyword>